<feature type="transmembrane region" description="Helical" evidence="1">
    <location>
        <begin position="20"/>
        <end position="39"/>
    </location>
</feature>
<proteinExistence type="predicted"/>
<comment type="caution">
    <text evidence="2">The sequence shown here is derived from an EMBL/GenBank/DDBJ whole genome shotgun (WGS) entry which is preliminary data.</text>
</comment>
<keyword evidence="1" id="KW-1133">Transmembrane helix</keyword>
<gene>
    <name evidence="2" type="ORF">GALL_192840</name>
</gene>
<protein>
    <submittedName>
        <fullName evidence="2">Uncharacterized protein</fullName>
    </submittedName>
</protein>
<organism evidence="2">
    <name type="scientific">mine drainage metagenome</name>
    <dbReference type="NCBI Taxonomy" id="410659"/>
    <lineage>
        <taxon>unclassified sequences</taxon>
        <taxon>metagenomes</taxon>
        <taxon>ecological metagenomes</taxon>
    </lineage>
</organism>
<keyword evidence="1" id="KW-0472">Membrane</keyword>
<keyword evidence="1" id="KW-0812">Transmembrane</keyword>
<evidence type="ECO:0000313" key="2">
    <source>
        <dbReference type="EMBL" id="OIQ98626.1"/>
    </source>
</evidence>
<evidence type="ECO:0000256" key="1">
    <source>
        <dbReference type="SAM" id="Phobius"/>
    </source>
</evidence>
<accession>A0A1J5RSG9</accession>
<sequence>MCGIWEERGDMHSGEVWKAGASVLYAALLMTLLMGCTGISPERLAGMATVEVADGHTMHSVDSEMKLFTDSVNVEPGIHVFEMTTSCYSNNCFYRTYRFKAEAGYLYRLMPDQSILVLDRNDRHQRKLGELTPYGSSGIDYGTSGQIQAYRQDVAKQQAAAQAALIDQRRQNLPLMTKPGAKLCQVQGQIRYVGFVEAVTADKVQIRVVEGMFNDNNGYALANFKPQIVWDSPLNWDLCE</sequence>
<reference evidence="2" key="1">
    <citation type="submission" date="2016-10" db="EMBL/GenBank/DDBJ databases">
        <title>Sequence of Gallionella enrichment culture.</title>
        <authorList>
            <person name="Poehlein A."/>
            <person name="Muehling M."/>
            <person name="Daniel R."/>
        </authorList>
    </citation>
    <scope>NUCLEOTIDE SEQUENCE</scope>
</reference>
<name>A0A1J5RSG9_9ZZZZ</name>
<dbReference type="AlphaFoldDB" id="A0A1J5RSG9"/>
<dbReference type="EMBL" id="MLJW01000116">
    <property type="protein sequence ID" value="OIQ98626.1"/>
    <property type="molecule type" value="Genomic_DNA"/>
</dbReference>